<feature type="chain" id="PRO_5002536338" description="Integral membrane protein" evidence="2">
    <location>
        <begin position="28"/>
        <end position="140"/>
    </location>
</feature>
<proteinExistence type="predicted"/>
<evidence type="ECO:0000313" key="3">
    <source>
        <dbReference type="EMBL" id="KKS57146.1"/>
    </source>
</evidence>
<dbReference type="Proteomes" id="UP000034837">
    <property type="component" value="Unassembled WGS sequence"/>
</dbReference>
<evidence type="ECO:0000313" key="4">
    <source>
        <dbReference type="Proteomes" id="UP000034837"/>
    </source>
</evidence>
<evidence type="ECO:0008006" key="5">
    <source>
        <dbReference type="Google" id="ProtNLM"/>
    </source>
</evidence>
<evidence type="ECO:0000256" key="2">
    <source>
        <dbReference type="SAM" id="SignalP"/>
    </source>
</evidence>
<feature type="transmembrane region" description="Helical" evidence="1">
    <location>
        <begin position="57"/>
        <end position="82"/>
    </location>
</feature>
<keyword evidence="2" id="KW-0732">Signal</keyword>
<sequence length="140" mass="15083">MFKKVLFYSFFLIISGFFIFSQLQALAQDNPTIKNAGTELGKLAPAYGGEPKQLEAVVGGIIEAALVLLGVIFLILMIYGGFKWMLARGESKEVDEAQDIIKRSIVGLIIVVAAYAITYFVVFYLTGASGIEFGGGGDNS</sequence>
<feature type="signal peptide" evidence="2">
    <location>
        <begin position="1"/>
        <end position="27"/>
    </location>
</feature>
<evidence type="ECO:0000256" key="1">
    <source>
        <dbReference type="SAM" id="Phobius"/>
    </source>
</evidence>
<keyword evidence="1" id="KW-0812">Transmembrane</keyword>
<organism evidence="3 4">
    <name type="scientific">Candidatus Magasanikbacteria bacterium GW2011_GWA2_42_32</name>
    <dbReference type="NCBI Taxonomy" id="1619039"/>
    <lineage>
        <taxon>Bacteria</taxon>
        <taxon>Candidatus Magasanikiibacteriota</taxon>
    </lineage>
</organism>
<protein>
    <recommendedName>
        <fullName evidence="5">Integral membrane protein</fullName>
    </recommendedName>
</protein>
<dbReference type="EMBL" id="LCDO01000003">
    <property type="protein sequence ID" value="KKS57146.1"/>
    <property type="molecule type" value="Genomic_DNA"/>
</dbReference>
<dbReference type="InterPro" id="IPR043993">
    <property type="entry name" value="T4SS_pilin"/>
</dbReference>
<comment type="caution">
    <text evidence="3">The sequence shown here is derived from an EMBL/GenBank/DDBJ whole genome shotgun (WGS) entry which is preliminary data.</text>
</comment>
<keyword evidence="1" id="KW-0472">Membrane</keyword>
<gene>
    <name evidence="3" type="ORF">UV20_C0003G0088</name>
</gene>
<feature type="transmembrane region" description="Helical" evidence="1">
    <location>
        <begin position="103"/>
        <end position="125"/>
    </location>
</feature>
<reference evidence="3 4" key="1">
    <citation type="journal article" date="2015" name="Nature">
        <title>rRNA introns, odd ribosomes, and small enigmatic genomes across a large radiation of phyla.</title>
        <authorList>
            <person name="Brown C.T."/>
            <person name="Hug L.A."/>
            <person name="Thomas B.C."/>
            <person name="Sharon I."/>
            <person name="Castelle C.J."/>
            <person name="Singh A."/>
            <person name="Wilkins M.J."/>
            <person name="Williams K.H."/>
            <person name="Banfield J.F."/>
        </authorList>
    </citation>
    <scope>NUCLEOTIDE SEQUENCE [LARGE SCALE GENOMIC DNA]</scope>
</reference>
<name>A0A0G1CF06_9BACT</name>
<keyword evidence="1" id="KW-1133">Transmembrane helix</keyword>
<accession>A0A0G1CF06</accession>
<dbReference type="Pfam" id="PF18895">
    <property type="entry name" value="T4SS_pilin"/>
    <property type="match status" value="1"/>
</dbReference>
<dbReference type="AlphaFoldDB" id="A0A0G1CF06"/>